<dbReference type="Pfam" id="PF02620">
    <property type="entry name" value="YceD"/>
    <property type="match status" value="1"/>
</dbReference>
<dbReference type="InterPro" id="IPR003772">
    <property type="entry name" value="YceD"/>
</dbReference>
<comment type="caution">
    <text evidence="2">The sequence shown here is derived from an EMBL/GenBank/DDBJ whole genome shotgun (WGS) entry which is preliminary data.</text>
</comment>
<organism evidence="2 3">
    <name type="scientific">Patulibacter brassicae</name>
    <dbReference type="NCBI Taxonomy" id="1705717"/>
    <lineage>
        <taxon>Bacteria</taxon>
        <taxon>Bacillati</taxon>
        <taxon>Actinomycetota</taxon>
        <taxon>Thermoleophilia</taxon>
        <taxon>Solirubrobacterales</taxon>
        <taxon>Patulibacteraceae</taxon>
        <taxon>Patulibacter</taxon>
    </lineage>
</organism>
<dbReference type="Proteomes" id="UP001277761">
    <property type="component" value="Unassembled WGS sequence"/>
</dbReference>
<accession>A0ABU4VF93</accession>
<keyword evidence="3" id="KW-1185">Reference proteome</keyword>
<feature type="compositionally biased region" description="Basic and acidic residues" evidence="1">
    <location>
        <begin position="150"/>
        <end position="160"/>
    </location>
</feature>
<evidence type="ECO:0000313" key="2">
    <source>
        <dbReference type="EMBL" id="MDX8150458.1"/>
    </source>
</evidence>
<feature type="region of interest" description="Disordered" evidence="1">
    <location>
        <begin position="147"/>
        <end position="166"/>
    </location>
</feature>
<dbReference type="RefSeq" id="WP_319952606.1">
    <property type="nucleotide sequence ID" value="NZ_JAXAVX010000001.1"/>
</dbReference>
<evidence type="ECO:0000256" key="1">
    <source>
        <dbReference type="SAM" id="MobiDB-lite"/>
    </source>
</evidence>
<proteinExistence type="predicted"/>
<evidence type="ECO:0000313" key="3">
    <source>
        <dbReference type="Proteomes" id="UP001277761"/>
    </source>
</evidence>
<sequence>MAAADPIVLSDLRMVPGEGRRLDVPVPLDAVRLSEQGYAPEPAEPTVHLDIARMVGGGYALRLRFAAGIAGPCMRCLEPTSASVEVDARELSQASRDEEEQFESDYVDGDEVDLARWANDSFVLGLPARVLCREACKGLCPECGANLNEDPDHRHDRGPDPRWAALGSLRFDDEGQLVDERRG</sequence>
<gene>
    <name evidence="2" type="ORF">SK069_02540</name>
</gene>
<reference evidence="2 3" key="1">
    <citation type="submission" date="2023-11" db="EMBL/GenBank/DDBJ databases">
        <authorList>
            <person name="Xu M."/>
            <person name="Jiang T."/>
        </authorList>
    </citation>
    <scope>NUCLEOTIDE SEQUENCE [LARGE SCALE GENOMIC DNA]</scope>
    <source>
        <strain evidence="2 3">SD</strain>
    </source>
</reference>
<dbReference type="EMBL" id="JAXAVX010000001">
    <property type="protein sequence ID" value="MDX8150458.1"/>
    <property type="molecule type" value="Genomic_DNA"/>
</dbReference>
<protein>
    <submittedName>
        <fullName evidence="2">DUF177 domain-containing protein</fullName>
    </submittedName>
</protein>
<name>A0ABU4VF93_9ACTN</name>